<dbReference type="SUPFAM" id="SSF109604">
    <property type="entry name" value="HD-domain/PDEase-like"/>
    <property type="match status" value="1"/>
</dbReference>
<gene>
    <name evidence="2" type="ORF">H9757_10755</name>
</gene>
<organism evidence="2 3">
    <name type="scientific">Candidatus Mediterraneibacter faecigallinarum</name>
    <dbReference type="NCBI Taxonomy" id="2838669"/>
    <lineage>
        <taxon>Bacteria</taxon>
        <taxon>Bacillati</taxon>
        <taxon>Bacillota</taxon>
        <taxon>Clostridia</taxon>
        <taxon>Lachnospirales</taxon>
        <taxon>Lachnospiraceae</taxon>
        <taxon>Mediterraneibacter</taxon>
    </lineage>
</organism>
<proteinExistence type="predicted"/>
<reference evidence="2" key="2">
    <citation type="submission" date="2021-04" db="EMBL/GenBank/DDBJ databases">
        <authorList>
            <person name="Gilroy R."/>
        </authorList>
    </citation>
    <scope>NUCLEOTIDE SEQUENCE</scope>
    <source>
        <strain evidence="2">ChiGjej1B1-1692</strain>
    </source>
</reference>
<dbReference type="AlphaFoldDB" id="A0A9D2NW48"/>
<reference evidence="2" key="1">
    <citation type="journal article" date="2021" name="PeerJ">
        <title>Extensive microbial diversity within the chicken gut microbiome revealed by metagenomics and culture.</title>
        <authorList>
            <person name="Gilroy R."/>
            <person name="Ravi A."/>
            <person name="Getino M."/>
            <person name="Pursley I."/>
            <person name="Horton D.L."/>
            <person name="Alikhan N.F."/>
            <person name="Baker D."/>
            <person name="Gharbi K."/>
            <person name="Hall N."/>
            <person name="Watson M."/>
            <person name="Adriaenssens E.M."/>
            <person name="Foster-Nyarko E."/>
            <person name="Jarju S."/>
            <person name="Secka A."/>
            <person name="Antonio M."/>
            <person name="Oren A."/>
            <person name="Chaudhuri R.R."/>
            <person name="La Ragione R."/>
            <person name="Hildebrand F."/>
            <person name="Pallen M.J."/>
        </authorList>
    </citation>
    <scope>NUCLEOTIDE SEQUENCE</scope>
    <source>
        <strain evidence="2">ChiGjej1B1-1692</strain>
    </source>
</reference>
<sequence>MELNCRIAETELEKAGRSNPGPWTEHCHYAAMACRNIAERCEGMSADQAYILGLLHDIGRYGGVYAAKHLIKGYHYCMERGWEKAAQICITHEFMIQDINKSSGPMDVTEEEYRFMEQLIRSASYDDYDRLVQLCDVLALPTGFCLLEKRFVDVALRYGIYPATLDRWKKVLEIKEMFEKKTGCSVYELLPGVAENSLR</sequence>
<name>A0A9D2NW48_9FIRM</name>
<feature type="domain" description="HDOD" evidence="1">
    <location>
        <begin position="25"/>
        <end position="65"/>
    </location>
</feature>
<comment type="caution">
    <text evidence="2">The sequence shown here is derived from an EMBL/GenBank/DDBJ whole genome shotgun (WGS) entry which is preliminary data.</text>
</comment>
<accession>A0A9D2NW48</accession>
<dbReference type="EMBL" id="DWWK01000178">
    <property type="protein sequence ID" value="HJC39520.1"/>
    <property type="molecule type" value="Genomic_DNA"/>
</dbReference>
<dbReference type="Proteomes" id="UP000823894">
    <property type="component" value="Unassembled WGS sequence"/>
</dbReference>
<dbReference type="Gene3D" id="1.10.3210.10">
    <property type="entry name" value="Hypothetical protein af1432"/>
    <property type="match status" value="1"/>
</dbReference>
<dbReference type="InterPro" id="IPR013976">
    <property type="entry name" value="HDOD"/>
</dbReference>
<evidence type="ECO:0000259" key="1">
    <source>
        <dbReference type="Pfam" id="PF08668"/>
    </source>
</evidence>
<protein>
    <submittedName>
        <fullName evidence="2">HDOD domain-containing protein</fullName>
    </submittedName>
</protein>
<dbReference type="Pfam" id="PF08668">
    <property type="entry name" value="HDOD"/>
    <property type="match status" value="1"/>
</dbReference>
<evidence type="ECO:0000313" key="2">
    <source>
        <dbReference type="EMBL" id="HJC39520.1"/>
    </source>
</evidence>
<evidence type="ECO:0000313" key="3">
    <source>
        <dbReference type="Proteomes" id="UP000823894"/>
    </source>
</evidence>